<dbReference type="NCBIfam" id="TIGR04409">
    <property type="entry name" value="LptC_YrbK"/>
    <property type="match status" value="1"/>
</dbReference>
<protein>
    <recommendedName>
        <fullName evidence="6">Lipopolysaccharide export system protein LptC</fullName>
    </recommendedName>
</protein>
<name>A0A024HN84_PSEKB</name>
<evidence type="ECO:0000256" key="1">
    <source>
        <dbReference type="ARBA" id="ARBA00022475"/>
    </source>
</evidence>
<reference evidence="7 8" key="2">
    <citation type="submission" date="2014-05" db="EMBL/GenBank/DDBJ databases">
        <title>Genome sequence of the 3-chlorobenzoate degrading bacterium Pseudomonas knackmussii B13 shows multiple evidence for horizontal gene transfer.</title>
        <authorList>
            <person name="Miyazaki R."/>
            <person name="Bertelli C."/>
            <person name="Falquet L."/>
            <person name="Robinson-Rechavi M."/>
            <person name="Gharib W."/>
            <person name="Roy S."/>
            <person name="Van der Meer J.R."/>
        </authorList>
    </citation>
    <scope>NUCLEOTIDE SEQUENCE [LARGE SCALE GENOMIC DNA]</scope>
    <source>
        <strain evidence="7 8">B13</strain>
    </source>
</reference>
<comment type="subunit">
    <text evidence="6">Component of the lipopolysaccharide transport and assembly complex. Interacts with LptA and the LptBFG transporter complex.</text>
</comment>
<dbReference type="GO" id="GO:0005886">
    <property type="term" value="C:plasma membrane"/>
    <property type="evidence" value="ECO:0007669"/>
    <property type="project" value="UniProtKB-SubCell"/>
</dbReference>
<dbReference type="KEGG" id="pkc:PKB_4569"/>
<dbReference type="Proteomes" id="UP000025241">
    <property type="component" value="Chromosome I"/>
</dbReference>
<dbReference type="Pfam" id="PF06835">
    <property type="entry name" value="LptC"/>
    <property type="match status" value="1"/>
</dbReference>
<dbReference type="GO" id="GO:0043165">
    <property type="term" value="P:Gram-negative-bacterium-type cell outer membrane assembly"/>
    <property type="evidence" value="ECO:0007669"/>
    <property type="project" value="UniProtKB-UniRule"/>
</dbReference>
<dbReference type="HAMAP" id="MF_01915">
    <property type="entry name" value="LPS_assembly_LptC"/>
    <property type="match status" value="1"/>
</dbReference>
<dbReference type="AlphaFoldDB" id="A0A024HN84"/>
<comment type="function">
    <text evidence="6">Involved in the assembly of lipopolysaccharide (LPS). Required for the translocation of LPS from the inner membrane to the outer membrane. Facilitates the transfer of LPS from the inner membrane to the periplasmic protein LptA. Could be a docking site for LptA.</text>
</comment>
<keyword evidence="2 6" id="KW-0997">Cell inner membrane</keyword>
<keyword evidence="5 6" id="KW-0472">Membrane</keyword>
<dbReference type="HOGENOM" id="CLU_1431891_0_0_6"/>
<dbReference type="OrthoDB" id="5731914at2"/>
<comment type="similarity">
    <text evidence="6">Belongs to the LptC family.</text>
</comment>
<dbReference type="RefSeq" id="WP_043254660.1">
    <property type="nucleotide sequence ID" value="NZ_HG322950.1"/>
</dbReference>
<dbReference type="GO" id="GO:0030288">
    <property type="term" value="C:outer membrane-bounded periplasmic space"/>
    <property type="evidence" value="ECO:0007669"/>
    <property type="project" value="TreeGrafter"/>
</dbReference>
<keyword evidence="3 6" id="KW-0812">Transmembrane</keyword>
<evidence type="ECO:0000256" key="4">
    <source>
        <dbReference type="ARBA" id="ARBA00022989"/>
    </source>
</evidence>
<proteinExistence type="inferred from homology"/>
<accession>A0A024HN84</accession>
<dbReference type="InterPro" id="IPR010664">
    <property type="entry name" value="LipoPS_assembly_LptC-rel"/>
</dbReference>
<sequence length="190" mass="21772">MPKTFRQKLLLALIAVLLIAMGYYWNVRLDLFTERKIPPSNDAIDFYAANAHSVQYRIDGTLAYEMTADRLEHMKATDVTNVTTPDLYFFREGQPQPWHVQSVRAEVGPEGKQVELIDDVRVKRTDAENRTLLLTTTRMTVFPDQNYAQTEQPVKITEPNGVTTAIGMKAYLKDSRMLLLSNVRGQHEVR</sequence>
<evidence type="ECO:0000313" key="8">
    <source>
        <dbReference type="Proteomes" id="UP000025241"/>
    </source>
</evidence>
<reference evidence="7 8" key="1">
    <citation type="submission" date="2013-03" db="EMBL/GenBank/DDBJ databases">
        <authorList>
            <person name="Linke B."/>
        </authorList>
    </citation>
    <scope>NUCLEOTIDE SEQUENCE [LARGE SCALE GENOMIC DNA]</scope>
    <source>
        <strain evidence="7 8">B13</strain>
    </source>
</reference>
<dbReference type="PANTHER" id="PTHR37481">
    <property type="entry name" value="LIPOPOLYSACCHARIDE EXPORT SYSTEM PROTEIN LPTC"/>
    <property type="match status" value="1"/>
</dbReference>
<dbReference type="InterPro" id="IPR052363">
    <property type="entry name" value="LPS_export_LptC"/>
</dbReference>
<dbReference type="GO" id="GO:0015221">
    <property type="term" value="F:lipopolysaccharide transmembrane transporter activity"/>
    <property type="evidence" value="ECO:0007669"/>
    <property type="project" value="InterPro"/>
</dbReference>
<evidence type="ECO:0000256" key="3">
    <source>
        <dbReference type="ARBA" id="ARBA00022692"/>
    </source>
</evidence>
<dbReference type="eggNOG" id="COG3117">
    <property type="taxonomic scope" value="Bacteria"/>
</dbReference>
<keyword evidence="4 6" id="KW-1133">Transmembrane helix</keyword>
<dbReference type="InterPro" id="IPR026265">
    <property type="entry name" value="LptC"/>
</dbReference>
<evidence type="ECO:0000256" key="2">
    <source>
        <dbReference type="ARBA" id="ARBA00022519"/>
    </source>
</evidence>
<keyword evidence="8" id="KW-1185">Reference proteome</keyword>
<dbReference type="PANTHER" id="PTHR37481:SF1">
    <property type="entry name" value="LIPOPOLYSACCHARIDE EXPORT SYSTEM PROTEIN LPTC"/>
    <property type="match status" value="1"/>
</dbReference>
<organism evidence="7 8">
    <name type="scientific">Pseudomonas knackmussii (strain DSM 6978 / CCUG 54928 / LMG 23759 / B13)</name>
    <dbReference type="NCBI Taxonomy" id="1301098"/>
    <lineage>
        <taxon>Bacteria</taxon>
        <taxon>Pseudomonadati</taxon>
        <taxon>Pseudomonadota</taxon>
        <taxon>Gammaproteobacteria</taxon>
        <taxon>Pseudomonadales</taxon>
        <taxon>Pseudomonadaceae</taxon>
        <taxon>Pseudomonas</taxon>
    </lineage>
</organism>
<dbReference type="EMBL" id="HG322950">
    <property type="protein sequence ID" value="CDF85893.1"/>
    <property type="molecule type" value="Genomic_DNA"/>
</dbReference>
<gene>
    <name evidence="6" type="primary">lptC</name>
    <name evidence="7" type="ORF">PKB_4569</name>
</gene>
<dbReference type="Gene3D" id="2.60.450.10">
    <property type="entry name" value="Lipopolysaccharide (LPS) transport protein A like domain"/>
    <property type="match status" value="1"/>
</dbReference>
<evidence type="ECO:0000313" key="7">
    <source>
        <dbReference type="EMBL" id="CDF85893.1"/>
    </source>
</evidence>
<keyword evidence="1 6" id="KW-1003">Cell membrane</keyword>
<dbReference type="GO" id="GO:0017089">
    <property type="term" value="F:glycolipid transfer activity"/>
    <property type="evidence" value="ECO:0007669"/>
    <property type="project" value="TreeGrafter"/>
</dbReference>
<evidence type="ECO:0000256" key="5">
    <source>
        <dbReference type="ARBA" id="ARBA00023136"/>
    </source>
</evidence>
<evidence type="ECO:0000256" key="6">
    <source>
        <dbReference type="HAMAP-Rule" id="MF_01915"/>
    </source>
</evidence>
<dbReference type="STRING" id="1301098.PKB_4569"/>
<dbReference type="PATRIC" id="fig|1301098.3.peg.4557"/>
<comment type="subcellular location">
    <subcellularLocation>
        <location evidence="6">Cell inner membrane</location>
        <topology evidence="6">Single-pass membrane protein</topology>
    </subcellularLocation>
</comment>